<dbReference type="AlphaFoldDB" id="A0A2G9UGL9"/>
<accession>A0A2G9UGL9</accession>
<gene>
    <name evidence="1" type="ORF">TELCIR_08785</name>
</gene>
<sequence>MLNRQHRKEFLSQGQALEVSRLDKGGNPSTRLSHHMQLSGHLFYGVLEASQKGIHPVIRYSIPGGDNCYAFEYVRTAKRRQLVVYRCTSCRRKGVTINIAVQNGCEFIGDPAALPHVCKPLENAKDQVQRMVYQSCRAIATDPQLAKAKPNQLWKSIAQFIDNNAPDDDAQRKEMLKQFYRNGYKSRRRTIARAAAKIRRAVEEKMKEEQADGTENSLKTE</sequence>
<evidence type="ECO:0000313" key="2">
    <source>
        <dbReference type="Proteomes" id="UP000230423"/>
    </source>
</evidence>
<dbReference type="OrthoDB" id="5790797at2759"/>
<dbReference type="Proteomes" id="UP000230423">
    <property type="component" value="Unassembled WGS sequence"/>
</dbReference>
<dbReference type="EMBL" id="KZ346674">
    <property type="protein sequence ID" value="PIO69381.1"/>
    <property type="molecule type" value="Genomic_DNA"/>
</dbReference>
<evidence type="ECO:0000313" key="1">
    <source>
        <dbReference type="EMBL" id="PIO69381.1"/>
    </source>
</evidence>
<organism evidence="1 2">
    <name type="scientific">Teladorsagia circumcincta</name>
    <name type="common">Brown stomach worm</name>
    <name type="synonym">Ostertagia circumcincta</name>
    <dbReference type="NCBI Taxonomy" id="45464"/>
    <lineage>
        <taxon>Eukaryota</taxon>
        <taxon>Metazoa</taxon>
        <taxon>Ecdysozoa</taxon>
        <taxon>Nematoda</taxon>
        <taxon>Chromadorea</taxon>
        <taxon>Rhabditida</taxon>
        <taxon>Rhabditina</taxon>
        <taxon>Rhabditomorpha</taxon>
        <taxon>Strongyloidea</taxon>
        <taxon>Trichostrongylidae</taxon>
        <taxon>Teladorsagia</taxon>
    </lineage>
</organism>
<reference evidence="1 2" key="1">
    <citation type="submission" date="2015-09" db="EMBL/GenBank/DDBJ databases">
        <title>Draft genome of the parasitic nematode Teladorsagia circumcincta isolate WARC Sus (inbred).</title>
        <authorList>
            <person name="Mitreva M."/>
        </authorList>
    </citation>
    <scope>NUCLEOTIDE SEQUENCE [LARGE SCALE GENOMIC DNA]</scope>
    <source>
        <strain evidence="1 2">S</strain>
    </source>
</reference>
<name>A0A2G9UGL9_TELCI</name>
<proteinExistence type="predicted"/>
<protein>
    <submittedName>
        <fullName evidence="1">Uncharacterized protein</fullName>
    </submittedName>
</protein>
<keyword evidence="2" id="KW-1185">Reference proteome</keyword>